<protein>
    <submittedName>
        <fullName evidence="2">Uncharacterized protein</fullName>
    </submittedName>
</protein>
<evidence type="ECO:0000313" key="2">
    <source>
        <dbReference type="EMBL" id="AIY66862.1"/>
    </source>
</evidence>
<feature type="transmembrane region" description="Helical" evidence="1">
    <location>
        <begin position="7"/>
        <end position="27"/>
    </location>
</feature>
<gene>
    <name evidence="2" type="ORF">OM33_17315</name>
</gene>
<feature type="transmembrane region" description="Helical" evidence="1">
    <location>
        <begin position="80"/>
        <end position="101"/>
    </location>
</feature>
<dbReference type="RefSeq" id="WP_040135437.1">
    <property type="nucleotide sequence ID" value="NZ_CP009889.1"/>
</dbReference>
<proteinExistence type="predicted"/>
<organism evidence="2 3">
    <name type="scientific">Pseudoalteromonas piratica</name>
    <dbReference type="NCBI Taxonomy" id="1348114"/>
    <lineage>
        <taxon>Bacteria</taxon>
        <taxon>Pseudomonadati</taxon>
        <taxon>Pseudomonadota</taxon>
        <taxon>Gammaproteobacteria</taxon>
        <taxon>Alteromonadales</taxon>
        <taxon>Pseudoalteromonadaceae</taxon>
        <taxon>Pseudoalteromonas</taxon>
    </lineage>
</organism>
<name>A0A0A7ELL6_9GAMM</name>
<accession>A0A0A7ELL6</accession>
<feature type="transmembrane region" description="Helical" evidence="1">
    <location>
        <begin position="47"/>
        <end position="68"/>
    </location>
</feature>
<dbReference type="Proteomes" id="UP000030341">
    <property type="component" value="Chromosome 2"/>
</dbReference>
<dbReference type="KEGG" id="pseo:OM33_17315"/>
<evidence type="ECO:0000313" key="3">
    <source>
        <dbReference type="Proteomes" id="UP000030341"/>
    </source>
</evidence>
<dbReference type="HOGENOM" id="CLU_1814505_0_0_6"/>
<keyword evidence="1" id="KW-0812">Transmembrane</keyword>
<dbReference type="EMBL" id="CP009889">
    <property type="protein sequence ID" value="AIY66862.1"/>
    <property type="molecule type" value="Genomic_DNA"/>
</dbReference>
<dbReference type="AlphaFoldDB" id="A0A0A7ELL6"/>
<keyword evidence="1" id="KW-0472">Membrane</keyword>
<evidence type="ECO:0000256" key="1">
    <source>
        <dbReference type="SAM" id="Phobius"/>
    </source>
</evidence>
<feature type="transmembrane region" description="Helical" evidence="1">
    <location>
        <begin position="113"/>
        <end position="136"/>
    </location>
</feature>
<keyword evidence="3" id="KW-1185">Reference proteome</keyword>
<dbReference type="OrthoDB" id="6272264at2"/>
<dbReference type="eggNOG" id="ENOG5033N77">
    <property type="taxonomic scope" value="Bacteria"/>
</dbReference>
<keyword evidence="1" id="KW-1133">Transmembrane helix</keyword>
<reference evidence="2 3" key="1">
    <citation type="submission" date="2014-11" db="EMBL/GenBank/DDBJ databases">
        <title>Complete Genome Sequence of Pseudoalteromonas sp. Strain OCN003 Isolated from Kaneohe Bay, Oahu, Hawaii.</title>
        <authorList>
            <person name="Beurmann S."/>
            <person name="Videau P."/>
            <person name="Ushijima B."/>
            <person name="Smith A.M."/>
            <person name="Aeby G.S."/>
            <person name="Callahan S.M."/>
            <person name="Belcaid M."/>
        </authorList>
    </citation>
    <scope>NUCLEOTIDE SEQUENCE [LARGE SCALE GENOMIC DNA]</scope>
    <source>
        <strain evidence="2 3">OCN003</strain>
    </source>
</reference>
<sequence>MKYLPAIIFGILLWLALQVVFLFSANYSPINDFLSSQPNLTANSAEYIWLGLHDSFIKLSVCFAFLMAYKVFCNKHPFNFTSAFILQLPSLLGIFLMTFNAVTLGNTPNINSYYGLVDVLGILITATGVLIVYYLLNVIGKKRSIQPV</sequence>